<dbReference type="PANTHER" id="PTHR33710:SF84">
    <property type="entry name" value="ENDONUCLEASE_EXONUCLEASE_PHOSPHATASE FAMILY PROTEIN"/>
    <property type="match status" value="1"/>
</dbReference>
<organism evidence="1 2">
    <name type="scientific">Trifolium medium</name>
    <dbReference type="NCBI Taxonomy" id="97028"/>
    <lineage>
        <taxon>Eukaryota</taxon>
        <taxon>Viridiplantae</taxon>
        <taxon>Streptophyta</taxon>
        <taxon>Embryophyta</taxon>
        <taxon>Tracheophyta</taxon>
        <taxon>Spermatophyta</taxon>
        <taxon>Magnoliopsida</taxon>
        <taxon>eudicotyledons</taxon>
        <taxon>Gunneridae</taxon>
        <taxon>Pentapetalae</taxon>
        <taxon>rosids</taxon>
        <taxon>fabids</taxon>
        <taxon>Fabales</taxon>
        <taxon>Fabaceae</taxon>
        <taxon>Papilionoideae</taxon>
        <taxon>50 kb inversion clade</taxon>
        <taxon>NPAAA clade</taxon>
        <taxon>Hologalegina</taxon>
        <taxon>IRL clade</taxon>
        <taxon>Trifolieae</taxon>
        <taxon>Trifolium</taxon>
    </lineage>
</organism>
<protein>
    <submittedName>
        <fullName evidence="1">Endonuclease/exonuclease/phosphatase family protein</fullName>
    </submittedName>
</protein>
<evidence type="ECO:0000313" key="1">
    <source>
        <dbReference type="EMBL" id="MCI66444.1"/>
    </source>
</evidence>
<name>A0A392U163_9FABA</name>
<keyword evidence="1" id="KW-0255">Endonuclease</keyword>
<sequence length="57" mass="6810">MSRIDRFLLSEDWCLLWPNCLQTAQLRGLSDHCPLLLSVDEEDWGPRPLRMLKCWHD</sequence>
<evidence type="ECO:0000313" key="2">
    <source>
        <dbReference type="Proteomes" id="UP000265520"/>
    </source>
</evidence>
<feature type="non-terminal residue" evidence="1">
    <location>
        <position position="57"/>
    </location>
</feature>
<dbReference type="AlphaFoldDB" id="A0A392U163"/>
<dbReference type="GO" id="GO:0004519">
    <property type="term" value="F:endonuclease activity"/>
    <property type="evidence" value="ECO:0007669"/>
    <property type="project" value="UniProtKB-KW"/>
</dbReference>
<reference evidence="1 2" key="1">
    <citation type="journal article" date="2018" name="Front. Plant Sci.">
        <title>Red Clover (Trifolium pratense) and Zigzag Clover (T. medium) - A Picture of Genomic Similarities and Differences.</title>
        <authorList>
            <person name="Dluhosova J."/>
            <person name="Istvanek J."/>
            <person name="Nedelnik J."/>
            <person name="Repkova J."/>
        </authorList>
    </citation>
    <scope>NUCLEOTIDE SEQUENCE [LARGE SCALE GENOMIC DNA]</scope>
    <source>
        <strain evidence="2">cv. 10/8</strain>
        <tissue evidence="1">Leaf</tissue>
    </source>
</reference>
<keyword evidence="1" id="KW-0269">Exonuclease</keyword>
<dbReference type="GO" id="GO:0004527">
    <property type="term" value="F:exonuclease activity"/>
    <property type="evidence" value="ECO:0007669"/>
    <property type="project" value="UniProtKB-KW"/>
</dbReference>
<dbReference type="EMBL" id="LXQA010695549">
    <property type="protein sequence ID" value="MCI66444.1"/>
    <property type="molecule type" value="Genomic_DNA"/>
</dbReference>
<dbReference type="PANTHER" id="PTHR33710">
    <property type="entry name" value="BNAC02G09200D PROTEIN"/>
    <property type="match status" value="1"/>
</dbReference>
<comment type="caution">
    <text evidence="1">The sequence shown here is derived from an EMBL/GenBank/DDBJ whole genome shotgun (WGS) entry which is preliminary data.</text>
</comment>
<proteinExistence type="predicted"/>
<dbReference type="InterPro" id="IPR036691">
    <property type="entry name" value="Endo/exonu/phosph_ase_sf"/>
</dbReference>
<keyword evidence="2" id="KW-1185">Reference proteome</keyword>
<dbReference type="SUPFAM" id="SSF56219">
    <property type="entry name" value="DNase I-like"/>
    <property type="match status" value="1"/>
</dbReference>
<accession>A0A392U163</accession>
<keyword evidence="1" id="KW-0540">Nuclease</keyword>
<keyword evidence="1" id="KW-0378">Hydrolase</keyword>
<dbReference type="Proteomes" id="UP000265520">
    <property type="component" value="Unassembled WGS sequence"/>
</dbReference>